<feature type="domain" description="Metallo-beta-lactamase" evidence="1">
    <location>
        <begin position="54"/>
        <end position="238"/>
    </location>
</feature>
<dbReference type="RefSeq" id="WP_062225725.1">
    <property type="nucleotide sequence ID" value="NZ_BBWR01000002.1"/>
</dbReference>
<keyword evidence="2" id="KW-0378">Hydrolase</keyword>
<dbReference type="SUPFAM" id="SSF56281">
    <property type="entry name" value="Metallo-hydrolase/oxidoreductase"/>
    <property type="match status" value="1"/>
</dbReference>
<dbReference type="InterPro" id="IPR036866">
    <property type="entry name" value="RibonucZ/Hydroxyglut_hydro"/>
</dbReference>
<sequence length="269" mass="29487">MTDRLVFTILGCGSSPGVPRVNGDWGACDPTEPRNLRRRSAALVERHGPNGVTQVAIDCGPDFRSQMLSAGVADLAAVVVTHPHADHIHGLDDVRGYAQTKRRLIPVLADAATYERLFEAFGYCFRTPAGSSYPPIVRHVPIEAGVPFSVDGPGGPIHFRPYRQIHGNIHSLGFRIGDLAYCSDVSDFPDEAIAEIMGARWLVIDALQRHFHPSHFSLDQALAWIERLGVPNAILTHMHTPLDYATLRAELPAHIQPAFDGLTIELNQD</sequence>
<dbReference type="GO" id="GO:0016787">
    <property type="term" value="F:hydrolase activity"/>
    <property type="evidence" value="ECO:0007669"/>
    <property type="project" value="UniProtKB-KW"/>
</dbReference>
<dbReference type="EMBL" id="LC066377">
    <property type="protein sequence ID" value="BAT28700.1"/>
    <property type="molecule type" value="Genomic_DNA"/>
</dbReference>
<dbReference type="CDD" id="cd16279">
    <property type="entry name" value="metallo-hydrolase-like_MBL-fold"/>
    <property type="match status" value="1"/>
</dbReference>
<dbReference type="Pfam" id="PF12706">
    <property type="entry name" value="Lactamase_B_2"/>
    <property type="match status" value="1"/>
</dbReference>
<proteinExistence type="predicted"/>
<dbReference type="PANTHER" id="PTHR42663">
    <property type="entry name" value="HYDROLASE C777.06C-RELATED-RELATED"/>
    <property type="match status" value="1"/>
</dbReference>
<dbReference type="PANTHER" id="PTHR42663:SF6">
    <property type="entry name" value="HYDROLASE C777.06C-RELATED"/>
    <property type="match status" value="1"/>
</dbReference>
<dbReference type="AlphaFoldDB" id="A0A0P0Z3X7"/>
<dbReference type="InterPro" id="IPR001279">
    <property type="entry name" value="Metallo-B-lactamas"/>
</dbReference>
<evidence type="ECO:0000259" key="1">
    <source>
        <dbReference type="Pfam" id="PF12706"/>
    </source>
</evidence>
<name>A0A0P0Z3X7_9HYPH</name>
<protein>
    <submittedName>
        <fullName evidence="2">Possible hydrolase</fullName>
    </submittedName>
</protein>
<accession>A0A0P0Z3X7</accession>
<evidence type="ECO:0000313" key="2">
    <source>
        <dbReference type="EMBL" id="BAT28700.1"/>
    </source>
</evidence>
<dbReference type="Gene3D" id="3.60.15.10">
    <property type="entry name" value="Ribonuclease Z/Hydroxyacylglutathione hydrolase-like"/>
    <property type="match status" value="1"/>
</dbReference>
<dbReference type="OrthoDB" id="9781189at2"/>
<organism evidence="2">
    <name type="scientific">Aureimonas frigidaquae</name>
    <dbReference type="NCBI Taxonomy" id="424757"/>
    <lineage>
        <taxon>Bacteria</taxon>
        <taxon>Pseudomonadati</taxon>
        <taxon>Pseudomonadota</taxon>
        <taxon>Alphaproteobacteria</taxon>
        <taxon>Hyphomicrobiales</taxon>
        <taxon>Aurantimonadaceae</taxon>
        <taxon>Aureimonas</taxon>
    </lineage>
</organism>
<reference evidence="2" key="1">
    <citation type="journal article" date="2015" name="Proc. Natl. Acad. Sci. U.S.A.">
        <title>Bacterial clade with the ribosomal RNA operon on a small plasmid rather than the chromosome.</title>
        <authorList>
            <person name="Anda M."/>
            <person name="Ohtsubo Y."/>
            <person name="Okubo T."/>
            <person name="Sugawara M."/>
            <person name="Nagata Y."/>
            <person name="Tsuda M."/>
            <person name="Minamisawa K."/>
            <person name="Mitsui H."/>
        </authorList>
    </citation>
    <scope>NUCLEOTIDE SEQUENCE</scope>
    <source>
        <strain evidence="2">JCM 14755</strain>
    </source>
</reference>